<dbReference type="InterPro" id="IPR001466">
    <property type="entry name" value="Beta-lactam-related"/>
</dbReference>
<gene>
    <name evidence="3" type="ORF">AGRA3207_002127</name>
</gene>
<dbReference type="PANTHER" id="PTHR46825">
    <property type="entry name" value="D-ALANYL-D-ALANINE-CARBOXYPEPTIDASE/ENDOPEPTIDASE AMPH"/>
    <property type="match status" value="1"/>
</dbReference>
<dbReference type="InterPro" id="IPR012338">
    <property type="entry name" value="Beta-lactam/transpept-like"/>
</dbReference>
<evidence type="ECO:0000256" key="1">
    <source>
        <dbReference type="SAM" id="SignalP"/>
    </source>
</evidence>
<sequence length="399" mass="42691">MHVRIGKKITFTALAAITAAGVGLGQPVAAAPAPRLDSLQDRVNAIQATKAVVGVQAQSIGPGGSRYATAGKSDRETGEAVEAGEAYRTGSTTKTFVATVVLQLVGEGKLSLDDTVERWLPGVVKGNGNDGSKITIRQLLQHTSGIFNYTFDFPPLTDKKAFEENRFTTWTGEQLVAIAMRHRPEFPPGSKWKYSNTNYTLAGMIIEKITGRPWYQEVTRRIIQPLGLRNTSAPYDQPFIIAPHMRGYSAFPTPENPDPPVEDAIDTSDWNPSGGGAAGAMVTTTADQNRFFIALVKGELLPPAQLAEMKTTVRAEELEVVWPGARYGLGLLQASLTCGGSYWGHPGDVAGYATRNGITDDGARSVVVETTGDGTNSDLSTLRAQNALIDKELCAAPSK</sequence>
<keyword evidence="1" id="KW-0732">Signal</keyword>
<proteinExistence type="predicted"/>
<feature type="domain" description="Beta-lactamase-related" evidence="2">
    <location>
        <begin position="42"/>
        <end position="388"/>
    </location>
</feature>
<protein>
    <submittedName>
        <fullName evidence="3">Beta-lactamase family protein</fullName>
    </submittedName>
</protein>
<evidence type="ECO:0000313" key="4">
    <source>
        <dbReference type="Proteomes" id="UP001049518"/>
    </source>
</evidence>
<dbReference type="InterPro" id="IPR050491">
    <property type="entry name" value="AmpC-like"/>
</dbReference>
<feature type="signal peptide" evidence="1">
    <location>
        <begin position="1"/>
        <end position="30"/>
    </location>
</feature>
<feature type="chain" id="PRO_5047310280" evidence="1">
    <location>
        <begin position="31"/>
        <end position="399"/>
    </location>
</feature>
<evidence type="ECO:0000313" key="3">
    <source>
        <dbReference type="EMBL" id="QXJ21289.1"/>
    </source>
</evidence>
<keyword evidence="4" id="KW-1185">Reference proteome</keyword>
<dbReference type="Pfam" id="PF00144">
    <property type="entry name" value="Beta-lactamase"/>
    <property type="match status" value="1"/>
</dbReference>
<evidence type="ECO:0000259" key="2">
    <source>
        <dbReference type="Pfam" id="PF00144"/>
    </source>
</evidence>
<dbReference type="EMBL" id="CP059572">
    <property type="protein sequence ID" value="QXJ21289.1"/>
    <property type="molecule type" value="Genomic_DNA"/>
</dbReference>
<accession>A0ABX8QSX7</accession>
<dbReference type="SUPFAM" id="SSF56601">
    <property type="entry name" value="beta-lactamase/transpeptidase-like"/>
    <property type="match status" value="1"/>
</dbReference>
<dbReference type="Gene3D" id="3.40.710.10">
    <property type="entry name" value="DD-peptidase/beta-lactamase superfamily"/>
    <property type="match status" value="1"/>
</dbReference>
<reference evidence="3" key="1">
    <citation type="submission" date="2020-07" db="EMBL/GenBank/DDBJ databases">
        <authorList>
            <person name="Tarantini F.S."/>
            <person name="Hong K.W."/>
            <person name="Chan K.G."/>
        </authorList>
    </citation>
    <scope>NUCLEOTIDE SEQUENCE</scope>
    <source>
        <strain evidence="3">32-07</strain>
    </source>
</reference>
<dbReference type="PANTHER" id="PTHR46825:SF7">
    <property type="entry name" value="D-ALANYL-D-ALANINE CARBOXYPEPTIDASE"/>
    <property type="match status" value="1"/>
</dbReference>
<dbReference type="RefSeq" id="WP_231334433.1">
    <property type="nucleotide sequence ID" value="NZ_CP059572.1"/>
</dbReference>
<dbReference type="Proteomes" id="UP001049518">
    <property type="component" value="Chromosome"/>
</dbReference>
<organism evidence="3 4">
    <name type="scientific">Actinomadura graeca</name>
    <dbReference type="NCBI Taxonomy" id="2750812"/>
    <lineage>
        <taxon>Bacteria</taxon>
        <taxon>Bacillati</taxon>
        <taxon>Actinomycetota</taxon>
        <taxon>Actinomycetes</taxon>
        <taxon>Streptosporangiales</taxon>
        <taxon>Thermomonosporaceae</taxon>
        <taxon>Actinomadura</taxon>
    </lineage>
</organism>
<name>A0ABX8QSX7_9ACTN</name>